<organism evidence="1 2">
    <name type="scientific">Alicyclobacillus fastidiosus</name>
    <dbReference type="NCBI Taxonomy" id="392011"/>
    <lineage>
        <taxon>Bacteria</taxon>
        <taxon>Bacillati</taxon>
        <taxon>Bacillota</taxon>
        <taxon>Bacilli</taxon>
        <taxon>Bacillales</taxon>
        <taxon>Alicyclobacillaceae</taxon>
        <taxon>Alicyclobacillus</taxon>
    </lineage>
</organism>
<dbReference type="EMBL" id="CP104067">
    <property type="protein sequence ID" value="WAH42743.1"/>
    <property type="molecule type" value="Genomic_DNA"/>
</dbReference>
<evidence type="ECO:0000313" key="1">
    <source>
        <dbReference type="EMBL" id="WAH42743.1"/>
    </source>
</evidence>
<reference evidence="1" key="1">
    <citation type="submission" date="2022-08" db="EMBL/GenBank/DDBJ databases">
        <title>Alicyclobacillus fastidiosus DSM 17978, complete genome.</title>
        <authorList>
            <person name="Wang Q."/>
            <person name="Cai R."/>
            <person name="Wang Z."/>
        </authorList>
    </citation>
    <scope>NUCLEOTIDE SEQUENCE</scope>
    <source>
        <strain evidence="1">DSM 17978</strain>
    </source>
</reference>
<protein>
    <submittedName>
        <fullName evidence="1">Uncharacterized protein</fullName>
    </submittedName>
</protein>
<evidence type="ECO:0000313" key="2">
    <source>
        <dbReference type="Proteomes" id="UP001164761"/>
    </source>
</evidence>
<name>A0ABY6ZIJ6_9BACL</name>
<keyword evidence="2" id="KW-1185">Reference proteome</keyword>
<dbReference type="RefSeq" id="WP_268006618.1">
    <property type="nucleotide sequence ID" value="NZ_BSUT01000001.1"/>
</dbReference>
<accession>A0ABY6ZIJ6</accession>
<sequence>MASSPAASSVFVSTVPERVRDRVMGTIAARFPNAMPLGMAFGWCDPRGLKRRKVQTRATAFTIERPSPTATHRPVRLQD</sequence>
<dbReference type="Proteomes" id="UP001164761">
    <property type="component" value="Chromosome"/>
</dbReference>
<gene>
    <name evidence="1" type="ORF">NZD89_04735</name>
</gene>
<proteinExistence type="predicted"/>